<dbReference type="SUPFAM" id="SSF53756">
    <property type="entry name" value="UDP-Glycosyltransferase/glycogen phosphorylase"/>
    <property type="match status" value="1"/>
</dbReference>
<gene>
    <name evidence="3" type="ORF">AAFP32_05700</name>
</gene>
<dbReference type="InterPro" id="IPR001296">
    <property type="entry name" value="Glyco_trans_1"/>
</dbReference>
<dbReference type="KEGG" id="bkr:AAFP32_05700"/>
<proteinExistence type="predicted"/>
<accession>A0AAU7UPK8</accession>
<dbReference type="AlphaFoldDB" id="A0AAU7UPK8"/>
<organism evidence="3">
    <name type="scientific">Brevibacterium koreense</name>
    <dbReference type="NCBI Taxonomy" id="3140787"/>
    <lineage>
        <taxon>Bacteria</taxon>
        <taxon>Bacillati</taxon>
        <taxon>Actinomycetota</taxon>
        <taxon>Actinomycetes</taxon>
        <taxon>Micrococcales</taxon>
        <taxon>Brevibacteriaceae</taxon>
        <taxon>Brevibacterium</taxon>
    </lineage>
</organism>
<dbReference type="GO" id="GO:0016757">
    <property type="term" value="F:glycosyltransferase activity"/>
    <property type="evidence" value="ECO:0007669"/>
    <property type="project" value="UniProtKB-KW"/>
</dbReference>
<dbReference type="RefSeq" id="WP_350270997.1">
    <property type="nucleotide sequence ID" value="NZ_CP158281.1"/>
</dbReference>
<dbReference type="GO" id="GO:0009103">
    <property type="term" value="P:lipopolysaccharide biosynthetic process"/>
    <property type="evidence" value="ECO:0007669"/>
    <property type="project" value="TreeGrafter"/>
</dbReference>
<dbReference type="Gene3D" id="3.40.50.2000">
    <property type="entry name" value="Glycogen Phosphorylase B"/>
    <property type="match status" value="1"/>
</dbReference>
<dbReference type="EC" id="2.4.-.-" evidence="3"/>
<name>A0AAU7UPK8_9MICO</name>
<evidence type="ECO:0000259" key="2">
    <source>
        <dbReference type="Pfam" id="PF00534"/>
    </source>
</evidence>
<dbReference type="Pfam" id="PF00534">
    <property type="entry name" value="Glycos_transf_1"/>
    <property type="match status" value="1"/>
</dbReference>
<protein>
    <submittedName>
        <fullName evidence="3">Glycosyltransferase</fullName>
        <ecNumber evidence="3">2.4.-.-</ecNumber>
    </submittedName>
</protein>
<dbReference type="EMBL" id="CP158281">
    <property type="protein sequence ID" value="XBV90221.1"/>
    <property type="molecule type" value="Genomic_DNA"/>
</dbReference>
<dbReference type="PANTHER" id="PTHR46401:SF2">
    <property type="entry name" value="GLYCOSYLTRANSFERASE WBBK-RELATED"/>
    <property type="match status" value="1"/>
</dbReference>
<keyword evidence="3" id="KW-0328">Glycosyltransferase</keyword>
<dbReference type="PANTHER" id="PTHR46401">
    <property type="entry name" value="GLYCOSYLTRANSFERASE WBBK-RELATED"/>
    <property type="match status" value="1"/>
</dbReference>
<feature type="domain" description="Glycosyl transferase family 1" evidence="2">
    <location>
        <begin position="183"/>
        <end position="330"/>
    </location>
</feature>
<evidence type="ECO:0000256" key="1">
    <source>
        <dbReference type="ARBA" id="ARBA00022679"/>
    </source>
</evidence>
<evidence type="ECO:0000313" key="3">
    <source>
        <dbReference type="EMBL" id="XBV90221.1"/>
    </source>
</evidence>
<sequence length="359" mass="37923">MNFTLIEPDLGRISGGLRFNAELCAASGGRLERIVAPGAWPEPSDDDVRRLRQLVAECQSGSNDEPNAQSRPVLIDGLIGCSLSTSLPGPIVMLQHSLAQTPASEHREGQHLRAASAVVTPSAFAAAEVTRRYGITAEVAQPGTHRRPLTQPDLSPSPSLSISLSAVGAAGSGDSSGQRTAHFICLGAMEDNKNQLFLSCVLQELRRRGVTGWRCTLAGPITDTVYAQDVDDALEGLASVERVGELDKDAVDDLYRHADLLLLPSKAESFGMVVREAAAAAIPSFVTAGTGAEEALGAGRGLALDVSTWADSLERWLGDEADRAELAAKALAARESAMHEWADTARTVLAVLDGVERVL</sequence>
<keyword evidence="1 3" id="KW-0808">Transferase</keyword>
<reference evidence="3" key="1">
    <citation type="submission" date="2024-06" db="EMBL/GenBank/DDBJ databases">
        <title>Brevibacterium koreense sp. nov., isolated from jogae-jeotgal, a Korean fermented seafood.</title>
        <authorList>
            <person name="Whon T.W."/>
            <person name="Nam S."/>
            <person name="Kim Y."/>
        </authorList>
    </citation>
    <scope>NUCLEOTIDE SEQUENCE</scope>
    <source>
        <strain evidence="3">CBA3109</strain>
    </source>
</reference>